<feature type="signal peptide" evidence="1">
    <location>
        <begin position="1"/>
        <end position="22"/>
    </location>
</feature>
<dbReference type="EMBL" id="FNUD01000002">
    <property type="protein sequence ID" value="SEE97688.1"/>
    <property type="molecule type" value="Genomic_DNA"/>
</dbReference>
<accession>A0A0J6G8L8</accession>
<dbReference type="Proteomes" id="UP000183613">
    <property type="component" value="Unassembled WGS sequence"/>
</dbReference>
<dbReference type="RefSeq" id="WP_048361847.1">
    <property type="nucleotide sequence ID" value="NZ_FNUD01000002.1"/>
</dbReference>
<organism evidence="2 3">
    <name type="scientific">Pseudomonas deceptionensis</name>
    <dbReference type="NCBI Taxonomy" id="882211"/>
    <lineage>
        <taxon>Bacteria</taxon>
        <taxon>Pseudomonadati</taxon>
        <taxon>Pseudomonadota</taxon>
        <taxon>Gammaproteobacteria</taxon>
        <taxon>Pseudomonadales</taxon>
        <taxon>Pseudomonadaceae</taxon>
        <taxon>Pseudomonas</taxon>
    </lineage>
</organism>
<evidence type="ECO:0008006" key="4">
    <source>
        <dbReference type="Google" id="ProtNLM"/>
    </source>
</evidence>
<evidence type="ECO:0000313" key="3">
    <source>
        <dbReference type="Proteomes" id="UP000183613"/>
    </source>
</evidence>
<feature type="chain" id="PRO_5009777074" description="Tat (Twin-arginine translocation) pathway signal sequence" evidence="1">
    <location>
        <begin position="23"/>
        <end position="156"/>
    </location>
</feature>
<dbReference type="OrthoDB" id="6057843at2"/>
<keyword evidence="1" id="KW-0732">Signal</keyword>
<protein>
    <recommendedName>
        <fullName evidence="4">Tat (Twin-arginine translocation) pathway signal sequence</fullName>
    </recommendedName>
</protein>
<keyword evidence="3" id="KW-1185">Reference proteome</keyword>
<sequence>MKKIIAATFLAGAIALPGLAQAREVTLTTQLKDYNGNDAYLAIYVTDANGQYQKTLWVAGKKAKYYRHLTDWARGSGQNPREFDGVSGASVGSGRTLKVSVELADTLIDAGYQIRIDSAVENQREGRADISVPLTTQGSGKPATGSTYVNAFTYDL</sequence>
<gene>
    <name evidence="2" type="ORF">SAMN04489800_3267</name>
</gene>
<evidence type="ECO:0000256" key="1">
    <source>
        <dbReference type="SAM" id="SignalP"/>
    </source>
</evidence>
<evidence type="ECO:0000313" key="2">
    <source>
        <dbReference type="EMBL" id="SEE97688.1"/>
    </source>
</evidence>
<dbReference type="AlphaFoldDB" id="A0A0J6G8L8"/>
<dbReference type="InterPro" id="IPR014469">
    <property type="entry name" value="DUF2271"/>
</dbReference>
<comment type="caution">
    <text evidence="2">The sequence shown here is derived from an EMBL/GenBank/DDBJ whole genome shotgun (WGS) entry which is preliminary data.</text>
</comment>
<proteinExistence type="predicted"/>
<dbReference type="Pfam" id="PF10029">
    <property type="entry name" value="DUF2271"/>
    <property type="match status" value="1"/>
</dbReference>
<dbReference type="PATRIC" id="fig|882211.3.peg.4233"/>
<reference evidence="2" key="1">
    <citation type="submission" date="2016-10" db="EMBL/GenBank/DDBJ databases">
        <authorList>
            <person name="Varghese N."/>
            <person name="Submissions S."/>
        </authorList>
    </citation>
    <scope>NUCLEOTIDE SEQUENCE [LARGE SCALE GENOMIC DNA]</scope>
    <source>
        <strain evidence="2">LMG 25555</strain>
    </source>
</reference>
<name>A0A0J6G8L8_PSEDM</name>